<accession>A0A401U3N6</accession>
<gene>
    <name evidence="1" type="ORF">chiPu_0033932</name>
</gene>
<reference evidence="1 2" key="1">
    <citation type="journal article" date="2018" name="Nat. Ecol. Evol.">
        <title>Shark genomes provide insights into elasmobranch evolution and the origin of vertebrates.</title>
        <authorList>
            <person name="Hara Y"/>
            <person name="Yamaguchi K"/>
            <person name="Onimaru K"/>
            <person name="Kadota M"/>
            <person name="Koyanagi M"/>
            <person name="Keeley SD"/>
            <person name="Tatsumi K"/>
            <person name="Tanaka K"/>
            <person name="Motone F"/>
            <person name="Kageyama Y"/>
            <person name="Nozu R"/>
            <person name="Adachi N"/>
            <person name="Nishimura O"/>
            <person name="Nakagawa R"/>
            <person name="Tanegashima C"/>
            <person name="Kiyatake I"/>
            <person name="Matsumoto R"/>
            <person name="Murakumo K"/>
            <person name="Nishida K"/>
            <person name="Terakita A"/>
            <person name="Kuratani S"/>
            <person name="Sato K"/>
            <person name="Hyodo S Kuraku.S."/>
        </authorList>
    </citation>
    <scope>NUCLEOTIDE SEQUENCE [LARGE SCALE GENOMIC DNA]</scope>
</reference>
<keyword evidence="2" id="KW-1185">Reference proteome</keyword>
<dbReference type="AlphaFoldDB" id="A0A401U3N6"/>
<proteinExistence type="predicted"/>
<evidence type="ECO:0000313" key="2">
    <source>
        <dbReference type="Proteomes" id="UP000287033"/>
    </source>
</evidence>
<name>A0A401U3N6_CHIPU</name>
<comment type="caution">
    <text evidence="1">The sequence shown here is derived from an EMBL/GenBank/DDBJ whole genome shotgun (WGS) entry which is preliminary data.</text>
</comment>
<dbReference type="Proteomes" id="UP000287033">
    <property type="component" value="Unassembled WGS sequence"/>
</dbReference>
<feature type="non-terminal residue" evidence="1">
    <location>
        <position position="1"/>
    </location>
</feature>
<feature type="non-terminal residue" evidence="1">
    <location>
        <position position="168"/>
    </location>
</feature>
<protein>
    <submittedName>
        <fullName evidence="1">Uncharacterized protein</fullName>
    </submittedName>
</protein>
<dbReference type="EMBL" id="BEZZ01276499">
    <property type="protein sequence ID" value="GCC49491.1"/>
    <property type="molecule type" value="Genomic_DNA"/>
</dbReference>
<evidence type="ECO:0000313" key="1">
    <source>
        <dbReference type="EMBL" id="GCC49491.1"/>
    </source>
</evidence>
<organism evidence="1 2">
    <name type="scientific">Chiloscyllium punctatum</name>
    <name type="common">Brownbanded bambooshark</name>
    <name type="synonym">Hemiscyllium punctatum</name>
    <dbReference type="NCBI Taxonomy" id="137246"/>
    <lineage>
        <taxon>Eukaryota</taxon>
        <taxon>Metazoa</taxon>
        <taxon>Chordata</taxon>
        <taxon>Craniata</taxon>
        <taxon>Vertebrata</taxon>
        <taxon>Chondrichthyes</taxon>
        <taxon>Elasmobranchii</taxon>
        <taxon>Galeomorphii</taxon>
        <taxon>Galeoidea</taxon>
        <taxon>Orectolobiformes</taxon>
        <taxon>Hemiscylliidae</taxon>
        <taxon>Chiloscyllium</taxon>
    </lineage>
</organism>
<sequence length="168" mass="19230">QRIAPLAVGVAHLADAIVGTVQRRGRRHLHRREGAVIEVGFDPCQRCDDALIADRKAHAPAGHRERLRHRGEFDGDVERAGHLQHRRRRLILVEIDFGVSEIGQDEDVVLLREGDQILVEVEIGDIGGRVRRIADDQRDRLRDRVDDGPFDRLEELRRRLRGHRADHA</sequence>